<organism evidence="1">
    <name type="scientific">uncultured Lactobacillus sp</name>
    <dbReference type="NCBI Taxonomy" id="153152"/>
    <lineage>
        <taxon>Bacteria</taxon>
        <taxon>Bacillati</taxon>
        <taxon>Bacillota</taxon>
        <taxon>Bacilli</taxon>
        <taxon>Lactobacillales</taxon>
        <taxon>Lactobacillaceae</taxon>
        <taxon>Lactobacillus</taxon>
        <taxon>environmental samples</taxon>
    </lineage>
</organism>
<dbReference type="EMBL" id="KF125956">
    <property type="protein sequence ID" value="AIA93296.1"/>
    <property type="molecule type" value="Genomic_DNA"/>
</dbReference>
<reference evidence="1" key="1">
    <citation type="journal article" date="2013" name="Environ. Microbiol.">
        <title>Seasonally variable intestinal metagenomes of the red palm weevil (Rhynchophorus ferrugineus).</title>
        <authorList>
            <person name="Jia S."/>
            <person name="Zhang X."/>
            <person name="Zhang G."/>
            <person name="Yin A."/>
            <person name="Zhang S."/>
            <person name="Li F."/>
            <person name="Wang L."/>
            <person name="Zhao D."/>
            <person name="Yun Q."/>
            <person name="Tala"/>
            <person name="Wang J."/>
            <person name="Sun G."/>
            <person name="Baabdullah M."/>
            <person name="Yu X."/>
            <person name="Hu S."/>
            <person name="Al-Mssallem I.S."/>
            <person name="Yu J."/>
        </authorList>
    </citation>
    <scope>NUCLEOTIDE SEQUENCE</scope>
</reference>
<sequence length="61" mass="6362">MVIKANGDAGVVQGKNVTAVLDPGDEVLNASETKYLMNFLGVERFASGTGFWSKIASGATK</sequence>
<name>A0A060CKG3_9LACO</name>
<protein>
    <submittedName>
        <fullName evidence="1">CAZy families GH23 protein</fullName>
    </submittedName>
</protein>
<accession>A0A060CKG3</accession>
<feature type="non-terminal residue" evidence="1">
    <location>
        <position position="61"/>
    </location>
</feature>
<evidence type="ECO:0000313" key="1">
    <source>
        <dbReference type="EMBL" id="AIA93296.1"/>
    </source>
</evidence>
<dbReference type="AlphaFoldDB" id="A0A060CKG3"/>
<proteinExistence type="predicted"/>